<evidence type="ECO:0000259" key="5">
    <source>
        <dbReference type="Pfam" id="PF04542"/>
    </source>
</evidence>
<evidence type="ECO:0000313" key="7">
    <source>
        <dbReference type="EMBL" id="MCS3918792.1"/>
    </source>
</evidence>
<feature type="domain" description="RNA polymerase sigma factor 70 region 4 type 2" evidence="6">
    <location>
        <begin position="120"/>
        <end position="170"/>
    </location>
</feature>
<evidence type="ECO:0000313" key="8">
    <source>
        <dbReference type="Proteomes" id="UP001204798"/>
    </source>
</evidence>
<name>A0ABT2ELH6_9BACT</name>
<dbReference type="PANTHER" id="PTHR43133">
    <property type="entry name" value="RNA POLYMERASE ECF-TYPE SIGMA FACTO"/>
    <property type="match status" value="1"/>
</dbReference>
<gene>
    <name evidence="7" type="ORF">M2350_001192</name>
</gene>
<dbReference type="EMBL" id="JANUCP010000002">
    <property type="protein sequence ID" value="MCS3918792.1"/>
    <property type="molecule type" value="Genomic_DNA"/>
</dbReference>
<comment type="caution">
    <text evidence="7">The sequence shown here is derived from an EMBL/GenBank/DDBJ whole genome shotgun (WGS) entry which is preliminary data.</text>
</comment>
<evidence type="ECO:0000256" key="2">
    <source>
        <dbReference type="ARBA" id="ARBA00023015"/>
    </source>
</evidence>
<dbReference type="NCBIfam" id="TIGR02937">
    <property type="entry name" value="sigma70-ECF"/>
    <property type="match status" value="1"/>
</dbReference>
<dbReference type="InterPro" id="IPR036388">
    <property type="entry name" value="WH-like_DNA-bd_sf"/>
</dbReference>
<dbReference type="InterPro" id="IPR039425">
    <property type="entry name" value="RNA_pol_sigma-70-like"/>
</dbReference>
<dbReference type="Pfam" id="PF08281">
    <property type="entry name" value="Sigma70_r4_2"/>
    <property type="match status" value="1"/>
</dbReference>
<dbReference type="Gene3D" id="1.10.1740.10">
    <property type="match status" value="1"/>
</dbReference>
<dbReference type="SUPFAM" id="SSF88946">
    <property type="entry name" value="Sigma2 domain of RNA polymerase sigma factors"/>
    <property type="match status" value="1"/>
</dbReference>
<keyword evidence="2" id="KW-0805">Transcription regulation</keyword>
<dbReference type="SUPFAM" id="SSF88659">
    <property type="entry name" value="Sigma3 and sigma4 domains of RNA polymerase sigma factors"/>
    <property type="match status" value="1"/>
</dbReference>
<dbReference type="InterPro" id="IPR013324">
    <property type="entry name" value="RNA_pol_sigma_r3/r4-like"/>
</dbReference>
<protein>
    <submittedName>
        <fullName evidence="7">RNA polymerase sigma-70 factor (ECF subfamily)</fullName>
    </submittedName>
</protein>
<sequence length="181" mass="21221">MEEERLLERCRQGDERAWAEIVNRYWGLAFRVAYRILRHKEEAEDAAQDAFVQVYLALRNFRHQSQFRTWFYRIVVNCALARLPPSVPELLDEIQQVDLVEGAHEDPEGIVLARERSQLLDWAIQQLPPEWRTVFVLRELEGLSYAEIAEVLGIPIGTVESRLFRARQRLRKLLKPLLGDG</sequence>
<dbReference type="InterPro" id="IPR014284">
    <property type="entry name" value="RNA_pol_sigma-70_dom"/>
</dbReference>
<proteinExistence type="inferred from homology"/>
<keyword evidence="3" id="KW-0731">Sigma factor</keyword>
<evidence type="ECO:0000256" key="1">
    <source>
        <dbReference type="ARBA" id="ARBA00010641"/>
    </source>
</evidence>
<dbReference type="InterPro" id="IPR013249">
    <property type="entry name" value="RNA_pol_sigma70_r4_t2"/>
</dbReference>
<reference evidence="7 8" key="1">
    <citation type="submission" date="2022-08" db="EMBL/GenBank/DDBJ databases">
        <title>Bacterial and archaeal communities from various locations to study Microbial Dark Matter (Phase II).</title>
        <authorList>
            <person name="Stepanauskas R."/>
        </authorList>
    </citation>
    <scope>NUCLEOTIDE SEQUENCE [LARGE SCALE GENOMIC DNA]</scope>
    <source>
        <strain evidence="7 8">PD1</strain>
    </source>
</reference>
<feature type="domain" description="RNA polymerase sigma-70 region 2" evidence="5">
    <location>
        <begin position="22"/>
        <end position="81"/>
    </location>
</feature>
<keyword evidence="4" id="KW-0804">Transcription</keyword>
<dbReference type="RefSeq" id="WP_259094834.1">
    <property type="nucleotide sequence ID" value="NZ_CP130454.1"/>
</dbReference>
<dbReference type="InterPro" id="IPR007627">
    <property type="entry name" value="RNA_pol_sigma70_r2"/>
</dbReference>
<dbReference type="Gene3D" id="1.10.10.10">
    <property type="entry name" value="Winged helix-like DNA-binding domain superfamily/Winged helix DNA-binding domain"/>
    <property type="match status" value="1"/>
</dbReference>
<comment type="similarity">
    <text evidence="1">Belongs to the sigma-70 factor family. ECF subfamily.</text>
</comment>
<evidence type="ECO:0000259" key="6">
    <source>
        <dbReference type="Pfam" id="PF08281"/>
    </source>
</evidence>
<dbReference type="PANTHER" id="PTHR43133:SF51">
    <property type="entry name" value="RNA POLYMERASE SIGMA FACTOR"/>
    <property type="match status" value="1"/>
</dbReference>
<evidence type="ECO:0000256" key="4">
    <source>
        <dbReference type="ARBA" id="ARBA00023163"/>
    </source>
</evidence>
<dbReference type="CDD" id="cd06171">
    <property type="entry name" value="Sigma70_r4"/>
    <property type="match status" value="1"/>
</dbReference>
<keyword evidence="8" id="KW-1185">Reference proteome</keyword>
<dbReference type="Proteomes" id="UP001204798">
    <property type="component" value="Unassembled WGS sequence"/>
</dbReference>
<accession>A0ABT2ELH6</accession>
<dbReference type="Pfam" id="PF04542">
    <property type="entry name" value="Sigma70_r2"/>
    <property type="match status" value="1"/>
</dbReference>
<evidence type="ECO:0000256" key="3">
    <source>
        <dbReference type="ARBA" id="ARBA00023082"/>
    </source>
</evidence>
<organism evidence="7 8">
    <name type="scientific">Candidatus Fervidibacter sacchari</name>
    <dbReference type="NCBI Taxonomy" id="1448929"/>
    <lineage>
        <taxon>Bacteria</taxon>
        <taxon>Candidatus Fervidibacterota</taxon>
        <taxon>Candidatus Fervidibacter</taxon>
    </lineage>
</organism>
<dbReference type="InterPro" id="IPR013325">
    <property type="entry name" value="RNA_pol_sigma_r2"/>
</dbReference>